<comment type="caution">
    <text evidence="3">The sequence shown here is derived from an EMBL/GenBank/DDBJ whole genome shotgun (WGS) entry which is preliminary data.</text>
</comment>
<reference evidence="3 4" key="1">
    <citation type="submission" date="2018-08" db="EMBL/GenBank/DDBJ databases">
        <title>Parvularcula sp. SM1705, isolated from surface water of the South Sea China.</title>
        <authorList>
            <person name="Sun L."/>
        </authorList>
    </citation>
    <scope>NUCLEOTIDE SEQUENCE [LARGE SCALE GENOMIC DNA]</scope>
    <source>
        <strain evidence="3 4">SM1705</strain>
    </source>
</reference>
<dbReference type="InParanoid" id="A0A371REU4"/>
<keyword evidence="4" id="KW-1185">Reference proteome</keyword>
<gene>
    <name evidence="3" type="ORF">DX908_00960</name>
</gene>
<accession>A0A371REU4</accession>
<dbReference type="AlphaFoldDB" id="A0A371REU4"/>
<dbReference type="Proteomes" id="UP000264589">
    <property type="component" value="Unassembled WGS sequence"/>
</dbReference>
<dbReference type="RefSeq" id="WP_116390605.1">
    <property type="nucleotide sequence ID" value="NZ_QUQO01000001.1"/>
</dbReference>
<dbReference type="PANTHER" id="PTHR30441:SF4">
    <property type="entry name" value="PROTEIN ASMA"/>
    <property type="match status" value="1"/>
</dbReference>
<dbReference type="Pfam" id="PF05170">
    <property type="entry name" value="AsmA"/>
    <property type="match status" value="2"/>
</dbReference>
<organism evidence="3 4">
    <name type="scientific">Parvularcula marina</name>
    <dbReference type="NCBI Taxonomy" id="2292771"/>
    <lineage>
        <taxon>Bacteria</taxon>
        <taxon>Pseudomonadati</taxon>
        <taxon>Pseudomonadota</taxon>
        <taxon>Alphaproteobacteria</taxon>
        <taxon>Parvularculales</taxon>
        <taxon>Parvularculaceae</taxon>
        <taxon>Parvularcula</taxon>
    </lineage>
</organism>
<dbReference type="InterPro" id="IPR007844">
    <property type="entry name" value="AsmA"/>
</dbReference>
<sequence>MKKILIGLGALIALLVIAVLVIPMFLPASVYKDKIEAAASEALGREVRIGGATNVSIFPAHVTVTGLTVANAEGYEAEYFASVSEADIGVKLLPLLRKRVEITKFHLKEPIIRLEAGADGGNWVMGGAPSSEPAPESTGGQGGLNDVHLGDVQLTDGEVTYKGTDGKVWTATDADLTLTLDSLSEPLGLKGTMVVQGEPSSVEASFTTPRRYAEYGAADMALNMTVGENKADMKLALTDELAFNGDLDIDFPALRSLFALAGAELGTDQGFERLRLDGPVSGTTSRLAFGQGTELEFDDIKGTGNLTIDVSGARPNITGNLDLGTLNLIPYLPPEPEELAAVKSGDAKSFPAWSEEPMDFSALGAVDTDLSVKTDKVILPSLEIGESDLNMRARNGDVLVTVNQTSLYGGTGKGTVRMNVAGTPRIDMNMALSGVNAGTVAKEVAGITRLNGIGDISLTNLSASGRSQAELVRNLNGDISLDLNDGIIKGINLGKIGRSAVQTYDQLTGEGGGLNAANALSAFDAIINQARGPAEETDFSDLLLGLTARNGVVTAQRLSLAGPYFEISGDGEVNLPNQTMRISLTPVISAEGTELRRALPVPIQVSGSFNQPKVGIDAQSIINRAVQDRLGGALGKAGVEVAPGQSVEDALRGRAEEELRNRLFGKDDEDEAADETDGASEEISSEAKPKSAEEELIETGLGALFGSKKKSEPKTEEDDGGN</sequence>
<protein>
    <submittedName>
        <fullName evidence="3">AsmA family protein</fullName>
    </submittedName>
</protein>
<dbReference type="PANTHER" id="PTHR30441">
    <property type="entry name" value="DUF748 DOMAIN-CONTAINING PROTEIN"/>
    <property type="match status" value="1"/>
</dbReference>
<evidence type="ECO:0000256" key="1">
    <source>
        <dbReference type="SAM" id="MobiDB-lite"/>
    </source>
</evidence>
<dbReference type="EMBL" id="QUQO01000001">
    <property type="protein sequence ID" value="RFB03977.1"/>
    <property type="molecule type" value="Genomic_DNA"/>
</dbReference>
<dbReference type="GO" id="GO:0005886">
    <property type="term" value="C:plasma membrane"/>
    <property type="evidence" value="ECO:0007669"/>
    <property type="project" value="TreeGrafter"/>
</dbReference>
<dbReference type="FunCoup" id="A0A371REU4">
    <property type="interactions" value="51"/>
</dbReference>
<feature type="compositionally biased region" description="Acidic residues" evidence="1">
    <location>
        <begin position="667"/>
        <end position="684"/>
    </location>
</feature>
<feature type="domain" description="AsmA" evidence="2">
    <location>
        <begin position="1"/>
        <end position="327"/>
    </location>
</feature>
<proteinExistence type="predicted"/>
<evidence type="ECO:0000259" key="2">
    <source>
        <dbReference type="Pfam" id="PF05170"/>
    </source>
</evidence>
<evidence type="ECO:0000313" key="3">
    <source>
        <dbReference type="EMBL" id="RFB03977.1"/>
    </source>
</evidence>
<evidence type="ECO:0000313" key="4">
    <source>
        <dbReference type="Proteomes" id="UP000264589"/>
    </source>
</evidence>
<dbReference type="InterPro" id="IPR052894">
    <property type="entry name" value="AsmA-related"/>
</dbReference>
<dbReference type="GO" id="GO:0090313">
    <property type="term" value="P:regulation of protein targeting to membrane"/>
    <property type="evidence" value="ECO:0007669"/>
    <property type="project" value="TreeGrafter"/>
</dbReference>
<feature type="domain" description="AsmA" evidence="2">
    <location>
        <begin position="338"/>
        <end position="556"/>
    </location>
</feature>
<dbReference type="OrthoDB" id="5439561at2"/>
<name>A0A371REU4_9PROT</name>
<feature type="region of interest" description="Disordered" evidence="1">
    <location>
        <begin position="660"/>
        <end position="722"/>
    </location>
</feature>